<accession>A0A1G2F3Y2</accession>
<protein>
    <recommendedName>
        <fullName evidence="3">Lactamase</fullName>
    </recommendedName>
</protein>
<reference evidence="1 2" key="1">
    <citation type="journal article" date="2016" name="Nat. Commun.">
        <title>Thousands of microbial genomes shed light on interconnected biogeochemical processes in an aquifer system.</title>
        <authorList>
            <person name="Anantharaman K."/>
            <person name="Brown C.T."/>
            <person name="Hug L.A."/>
            <person name="Sharon I."/>
            <person name="Castelle C.J."/>
            <person name="Probst A.J."/>
            <person name="Thomas B.C."/>
            <person name="Singh A."/>
            <person name="Wilkins M.J."/>
            <person name="Karaoz U."/>
            <person name="Brodie E.L."/>
            <person name="Williams K.H."/>
            <person name="Hubbard S.S."/>
            <person name="Banfield J.F."/>
        </authorList>
    </citation>
    <scope>NUCLEOTIDE SEQUENCE [LARGE SCALE GENOMIC DNA]</scope>
</reference>
<dbReference type="STRING" id="1801990.A2V69_02525"/>
<dbReference type="InterPro" id="IPR036866">
    <property type="entry name" value="RibonucZ/Hydroxyglut_hydro"/>
</dbReference>
<gene>
    <name evidence="1" type="ORF">A2V69_02525</name>
</gene>
<organism evidence="1 2">
    <name type="scientific">Candidatus Portnoybacteria bacterium RBG_13_40_8</name>
    <dbReference type="NCBI Taxonomy" id="1801990"/>
    <lineage>
        <taxon>Bacteria</taxon>
        <taxon>Candidatus Portnoyibacteriota</taxon>
    </lineage>
</organism>
<proteinExistence type="predicted"/>
<dbReference type="PANTHER" id="PTHR42967">
    <property type="entry name" value="METAL DEPENDENT HYDROLASE"/>
    <property type="match status" value="1"/>
</dbReference>
<sequence length="218" mass="24417">MKIVWYGQSCFKLLVKTNNGDKITIIIDPFSKDIGLTPPRGNVDIVIASHDHLDHNNIKSVSGEPFIIEGPGEYDIKKVFIRGVYSFHDDVKGEEKGINTISVIEAEDMKICHLGDLGQKELSDNQLEKIGEIDILMVPVGGNFTINGSEAVKIINQIEPNMVIPMHYKVPKLNIKLNPVEKFLEEIGADKQVMEELSIQKKDFTEEEMKVVVMKSLG</sequence>
<dbReference type="EMBL" id="MHMT01000020">
    <property type="protein sequence ID" value="OGZ32330.1"/>
    <property type="molecule type" value="Genomic_DNA"/>
</dbReference>
<dbReference type="Gene3D" id="3.60.15.10">
    <property type="entry name" value="Ribonuclease Z/Hydroxyacylglutathione hydrolase-like"/>
    <property type="match status" value="1"/>
</dbReference>
<name>A0A1G2F3Y2_9BACT</name>
<dbReference type="AlphaFoldDB" id="A0A1G2F3Y2"/>
<dbReference type="Proteomes" id="UP000177810">
    <property type="component" value="Unassembled WGS sequence"/>
</dbReference>
<dbReference type="Pfam" id="PF13483">
    <property type="entry name" value="Lactamase_B_3"/>
    <property type="match status" value="1"/>
</dbReference>
<dbReference type="PANTHER" id="PTHR42967:SF1">
    <property type="entry name" value="MBL FOLD METALLO-HYDROLASE"/>
    <property type="match status" value="1"/>
</dbReference>
<dbReference type="SUPFAM" id="SSF56281">
    <property type="entry name" value="Metallo-hydrolase/oxidoreductase"/>
    <property type="match status" value="1"/>
</dbReference>
<evidence type="ECO:0008006" key="3">
    <source>
        <dbReference type="Google" id="ProtNLM"/>
    </source>
</evidence>
<evidence type="ECO:0000313" key="2">
    <source>
        <dbReference type="Proteomes" id="UP000177810"/>
    </source>
</evidence>
<comment type="caution">
    <text evidence="1">The sequence shown here is derived from an EMBL/GenBank/DDBJ whole genome shotgun (WGS) entry which is preliminary data.</text>
</comment>
<evidence type="ECO:0000313" key="1">
    <source>
        <dbReference type="EMBL" id="OGZ32330.1"/>
    </source>
</evidence>